<evidence type="ECO:0000313" key="2">
    <source>
        <dbReference type="Proteomes" id="UP000250003"/>
    </source>
</evidence>
<organism evidence="1 2">
    <name type="scientific">Blautia argi</name>
    <dbReference type="NCBI Taxonomy" id="1912897"/>
    <lineage>
        <taxon>Bacteria</taxon>
        <taxon>Bacillati</taxon>
        <taxon>Bacillota</taxon>
        <taxon>Clostridia</taxon>
        <taxon>Lachnospirales</taxon>
        <taxon>Lachnospiraceae</taxon>
        <taxon>Blautia</taxon>
    </lineage>
</organism>
<proteinExistence type="predicted"/>
<dbReference type="GO" id="GO:0004519">
    <property type="term" value="F:endonuclease activity"/>
    <property type="evidence" value="ECO:0007669"/>
    <property type="project" value="UniProtKB-KW"/>
</dbReference>
<dbReference type="EMBL" id="CP030280">
    <property type="protein sequence ID" value="AWY99033.1"/>
    <property type="molecule type" value="Genomic_DNA"/>
</dbReference>
<gene>
    <name evidence="1" type="ORF">DQQ01_13855</name>
</gene>
<keyword evidence="2" id="KW-1185">Reference proteome</keyword>
<name>A0A2Z4UD72_9FIRM</name>
<dbReference type="KEGG" id="blau:DQQ01_13855"/>
<protein>
    <submittedName>
        <fullName evidence="1">AlwI family type II restriction endonuclease</fullName>
    </submittedName>
</protein>
<dbReference type="InterPro" id="IPR018573">
    <property type="entry name" value="Restrct_endonuc_II_AlwI"/>
</dbReference>
<evidence type="ECO:0000313" key="1">
    <source>
        <dbReference type="EMBL" id="AWY99033.1"/>
    </source>
</evidence>
<dbReference type="OrthoDB" id="5314016at2"/>
<dbReference type="Proteomes" id="UP000250003">
    <property type="component" value="Chromosome"/>
</dbReference>
<dbReference type="REBASE" id="257229">
    <property type="entry name" value="Bsp15426ORF13860P"/>
</dbReference>
<accession>A0A2Z4UD72</accession>
<dbReference type="AlphaFoldDB" id="A0A2Z4UD72"/>
<keyword evidence="1" id="KW-0255">Endonuclease</keyword>
<dbReference type="Pfam" id="PF09491">
    <property type="entry name" value="RE_AlwI"/>
    <property type="match status" value="2"/>
</dbReference>
<keyword evidence="1" id="KW-0378">Hydrolase</keyword>
<reference evidence="2" key="1">
    <citation type="submission" date="2018-06" db="EMBL/GenBank/DDBJ databases">
        <title>Description of Blautia argi sp. nov., a new anaerobic isolated from dog feces.</title>
        <authorList>
            <person name="Chang Y.-H."/>
            <person name="Paek J."/>
            <person name="Shin Y."/>
        </authorList>
    </citation>
    <scope>NUCLEOTIDE SEQUENCE [LARGE SCALE GENOMIC DNA]</scope>
    <source>
        <strain evidence="2">KCTC 15426</strain>
    </source>
</reference>
<sequence length="521" mass="60681">MRSRKAESKPLSFSTTMRNPNRIVRFLNCLLPYENQVLTHDIIMKVIYNAIKQKLYTPVIVRRTPDLACILKSDDEKYSDAQIDFIIERSPQRHKEAGFEYGWDSRFDTIFKLPMEFGFVKYAMGEPIRISTTGHMLIDAINGKEPNEEKIQMVFLNSMMKYQSNNPYRKNANSNVPLILLLQVLRLLKEDAEENGAGVFRQELSLFICWPDNNARSLYEKIKEIRNTVGYSYSDEYMYEICLELLGASDKQRNRFKLSQICGEAVDEYIRKMRTTGIISLRGHGRFIDYNAWEIDKIDYILNKYSEYRAFETKEEYFEYIGEVDAAIIKMKSAVPADTTDLRKATLKKFAAEYSKEEIYLELCKVCNKTASTDYMLKLLPGPVRLEFLTSIAMVQNFENLDVMPNYTVDDEGLPTNTASGGKADIVCSDKEYQSLIEVTLMCGRQEQVHNEIIPIRRHLVEEKKNQEKTFSVLVAPIIHEDTKQIAEWYKFKEDLDIVPYDIERFLKKIKRENKIASLLE</sequence>
<keyword evidence="1" id="KW-0540">Nuclease</keyword>
<dbReference type="Gene3D" id="3.40.91.50">
    <property type="match status" value="1"/>
</dbReference>